<dbReference type="CDD" id="cd09020">
    <property type="entry name" value="D-hex-6-P-epi_like"/>
    <property type="match status" value="1"/>
</dbReference>
<evidence type="ECO:0000256" key="2">
    <source>
        <dbReference type="PIRNR" id="PIRNR016020"/>
    </source>
</evidence>
<sequence length="317" mass="34801">MVDRPKKPSCLTTTTSPITQELVSVSHSNSRVSATLATGESIDILLFGATIISWRDKNGQELLWLSESANLNGQKAVRGGLPLVFPIFGKDSTHASTSQLPQHGFARISYWDFLGKSSSESDGDDSVKLDFGLSPANLTEENKKNWPYTFGLIYSVTLSKNGLTTSLVVRNGGEKSWDFQALLHTYFRVKDISTVEITGLESSPYLDKTSTPNSSGTSSSEPQKITSKIDQIFTPASSSDTPILIHHDGNKKFQIIRDNFNEVVVWNPWKEDAASLSDFEPCEGYKNMVCVEVGVINGWIELGPGETWEGSQIISVQ</sequence>
<gene>
    <name evidence="3" type="ORF">BGTH12_LOCUS1781</name>
</gene>
<organism evidence="3 4">
    <name type="scientific">Blumeria graminis f. sp. triticale</name>
    <dbReference type="NCBI Taxonomy" id="1689686"/>
    <lineage>
        <taxon>Eukaryota</taxon>
        <taxon>Fungi</taxon>
        <taxon>Dikarya</taxon>
        <taxon>Ascomycota</taxon>
        <taxon>Pezizomycotina</taxon>
        <taxon>Leotiomycetes</taxon>
        <taxon>Erysiphales</taxon>
        <taxon>Erysiphaceae</taxon>
        <taxon>Blumeria</taxon>
    </lineage>
</organism>
<dbReference type="GO" id="GO:0005975">
    <property type="term" value="P:carbohydrate metabolic process"/>
    <property type="evidence" value="ECO:0007669"/>
    <property type="project" value="InterPro"/>
</dbReference>
<dbReference type="Proteomes" id="UP000683417">
    <property type="component" value="Unassembled WGS sequence"/>
</dbReference>
<accession>A0A9W4GDF8</accession>
<dbReference type="Pfam" id="PF01263">
    <property type="entry name" value="Aldose_epim"/>
    <property type="match status" value="1"/>
</dbReference>
<evidence type="ECO:0000313" key="4">
    <source>
        <dbReference type="Proteomes" id="UP000683417"/>
    </source>
</evidence>
<evidence type="ECO:0000256" key="1">
    <source>
        <dbReference type="ARBA" id="ARBA00023235"/>
    </source>
</evidence>
<dbReference type="EMBL" id="CAJHIT010000003">
    <property type="protein sequence ID" value="CAD6500423.1"/>
    <property type="molecule type" value="Genomic_DNA"/>
</dbReference>
<dbReference type="PANTHER" id="PTHR11122:SF13">
    <property type="entry name" value="GLUCOSE-6-PHOSPHATE 1-EPIMERASE"/>
    <property type="match status" value="1"/>
</dbReference>
<dbReference type="GO" id="GO:0005737">
    <property type="term" value="C:cytoplasm"/>
    <property type="evidence" value="ECO:0007669"/>
    <property type="project" value="TreeGrafter"/>
</dbReference>
<reference evidence="3" key="1">
    <citation type="submission" date="2020-10" db="EMBL/GenBank/DDBJ databases">
        <authorList>
            <person name="Muller C M."/>
        </authorList>
    </citation>
    <scope>NUCLEOTIDE SEQUENCE</scope>
    <source>
        <strain evidence="3">THUN-12</strain>
    </source>
</reference>
<evidence type="ECO:0000313" key="3">
    <source>
        <dbReference type="EMBL" id="CAD6500423.1"/>
    </source>
</evidence>
<comment type="similarity">
    <text evidence="2">Belongs to the glucose-6-phosphate 1-epimerase family.</text>
</comment>
<dbReference type="InterPro" id="IPR008183">
    <property type="entry name" value="Aldose_1/G6P_1-epimerase"/>
</dbReference>
<dbReference type="GO" id="GO:0047938">
    <property type="term" value="F:glucose-6-phosphate 1-epimerase activity"/>
    <property type="evidence" value="ECO:0007669"/>
    <property type="project" value="TreeGrafter"/>
</dbReference>
<dbReference type="InterPro" id="IPR025532">
    <property type="entry name" value="G6P_1-epimerase"/>
</dbReference>
<keyword evidence="1 2" id="KW-0413">Isomerase</keyword>
<dbReference type="EC" id="5.1.3.15" evidence="2"/>
<protein>
    <recommendedName>
        <fullName evidence="2">Glucose-6-phosphate 1-epimerase</fullName>
        <ecNumber evidence="2">5.1.3.15</ecNumber>
    </recommendedName>
</protein>
<proteinExistence type="inferred from homology"/>
<comment type="function">
    <text evidence="2">Catalyzes the interconversion between the alpha and beta anomers from at least three hexose 6-phosphate sugars (Glc6P, Gal6P, and Man6P).</text>
</comment>
<dbReference type="PIRSF" id="PIRSF016020">
    <property type="entry name" value="PHexose_mutarotase"/>
    <property type="match status" value="1"/>
</dbReference>
<name>A0A9W4GDF8_BLUGR</name>
<dbReference type="PANTHER" id="PTHR11122">
    <property type="entry name" value="APOSPORY-ASSOCIATED PROTEIN C-RELATED"/>
    <property type="match status" value="1"/>
</dbReference>
<comment type="caution">
    <text evidence="3">The sequence shown here is derived from an EMBL/GenBank/DDBJ whole genome shotgun (WGS) entry which is preliminary data.</text>
</comment>
<dbReference type="AlphaFoldDB" id="A0A9W4GDF8"/>